<feature type="domain" description="TPM" evidence="1">
    <location>
        <begin position="5"/>
        <end position="121"/>
    </location>
</feature>
<evidence type="ECO:0000313" key="3">
    <source>
        <dbReference type="Proteomes" id="UP000231960"/>
    </source>
</evidence>
<dbReference type="EMBL" id="NIPO01000001">
    <property type="protein sequence ID" value="PJR04693.1"/>
    <property type="molecule type" value="Genomic_DNA"/>
</dbReference>
<organism evidence="2 3">
    <name type="scientific">Avrilella dinanensis</name>
    <dbReference type="NCBI Taxonomy" id="2008672"/>
    <lineage>
        <taxon>Bacteria</taxon>
        <taxon>Pseudomonadati</taxon>
        <taxon>Bacteroidota</taxon>
        <taxon>Flavobacteriia</taxon>
        <taxon>Flavobacteriales</taxon>
        <taxon>Flavobacteriaceae</taxon>
        <taxon>Avrilella</taxon>
    </lineage>
</organism>
<accession>A0A2M9R7L0</accession>
<evidence type="ECO:0000313" key="2">
    <source>
        <dbReference type="EMBL" id="PJR04693.1"/>
    </source>
</evidence>
<dbReference type="RefSeq" id="WP_100678251.1">
    <property type="nucleotide sequence ID" value="NZ_NIPO01000001.1"/>
</dbReference>
<evidence type="ECO:0000259" key="1">
    <source>
        <dbReference type="Pfam" id="PF04536"/>
    </source>
</evidence>
<sequence length="145" mass="16303">MSLTEDFLTDDEEQAVVGAIRQAEDLTSGEIRVHLEAHTDLLPLERAKEVFEQLDMHKTEARNGVLFYVGVADHSFVVLGDEGINRVVAGDFWECTKDLVITHFKQKQYKKGLIAGVLNAGEQLKKYFPVSKNDIDELPNEISKS</sequence>
<protein>
    <recommendedName>
        <fullName evidence="1">TPM domain-containing protein</fullName>
    </recommendedName>
</protein>
<dbReference type="Gene3D" id="3.10.310.50">
    <property type="match status" value="1"/>
</dbReference>
<dbReference type="PANTHER" id="PTHR30373:SF8">
    <property type="entry name" value="BLL7265 PROTEIN"/>
    <property type="match status" value="1"/>
</dbReference>
<dbReference type="InterPro" id="IPR007621">
    <property type="entry name" value="TPM_dom"/>
</dbReference>
<proteinExistence type="predicted"/>
<gene>
    <name evidence="2" type="ORF">CDL10_09180</name>
</gene>
<dbReference type="OrthoDB" id="9786161at2"/>
<comment type="caution">
    <text evidence="2">The sequence shown here is derived from an EMBL/GenBank/DDBJ whole genome shotgun (WGS) entry which is preliminary data.</text>
</comment>
<keyword evidence="3" id="KW-1185">Reference proteome</keyword>
<dbReference type="Proteomes" id="UP000231960">
    <property type="component" value="Unassembled WGS sequence"/>
</dbReference>
<dbReference type="PANTHER" id="PTHR30373">
    <property type="entry name" value="UPF0603 PROTEIN YGCG"/>
    <property type="match status" value="1"/>
</dbReference>
<reference evidence="2 3" key="1">
    <citation type="submission" date="2017-06" db="EMBL/GenBank/DDBJ databases">
        <title>Description of Avrilella dinanensis gen. nov. sp. nov.</title>
        <authorList>
            <person name="Leyer C."/>
            <person name="Sassi M."/>
            <person name="Minet J."/>
            <person name="Kayal S."/>
            <person name="Cattoir V."/>
        </authorList>
    </citation>
    <scope>NUCLEOTIDE SEQUENCE [LARGE SCALE GENOMIC DNA]</scope>
    <source>
        <strain evidence="2 3">UR159</strain>
    </source>
</reference>
<dbReference type="Pfam" id="PF04536">
    <property type="entry name" value="TPM_phosphatase"/>
    <property type="match status" value="1"/>
</dbReference>
<name>A0A2M9R7L0_9FLAO</name>
<dbReference type="AlphaFoldDB" id="A0A2M9R7L0"/>